<organism evidence="4">
    <name type="scientific">Echinostoma caproni</name>
    <dbReference type="NCBI Taxonomy" id="27848"/>
    <lineage>
        <taxon>Eukaryota</taxon>
        <taxon>Metazoa</taxon>
        <taxon>Spiralia</taxon>
        <taxon>Lophotrochozoa</taxon>
        <taxon>Platyhelminthes</taxon>
        <taxon>Trematoda</taxon>
        <taxon>Digenea</taxon>
        <taxon>Plagiorchiida</taxon>
        <taxon>Echinostomata</taxon>
        <taxon>Echinostomatoidea</taxon>
        <taxon>Echinostomatidae</taxon>
        <taxon>Echinostoma</taxon>
    </lineage>
</organism>
<keyword evidence="1" id="KW-0732">Signal</keyword>
<feature type="signal peptide" evidence="1">
    <location>
        <begin position="1"/>
        <end position="19"/>
    </location>
</feature>
<dbReference type="AlphaFoldDB" id="A0A183A6J5"/>
<name>A0A183A6J5_9TREM</name>
<accession>A0A183A6J5</accession>
<sequence length="139" mass="15386">MKSLVLFGVLLCTIITGEAASRAYENLLGGNSIMRKCGMTGDMCVSDVNCCPEYTCSDQLICQLSDTETVGGGKRGAHCTTDVDCQPGLCCHGSLYERTCTANCPKVPDTEVIPAGTYYGRQFWNLWTRKRRMDHRNWI</sequence>
<evidence type="ECO:0000313" key="2">
    <source>
        <dbReference type="EMBL" id="VDP66863.1"/>
    </source>
</evidence>
<evidence type="ECO:0000256" key="1">
    <source>
        <dbReference type="SAM" id="SignalP"/>
    </source>
</evidence>
<reference evidence="4" key="1">
    <citation type="submission" date="2016-06" db="UniProtKB">
        <authorList>
            <consortium name="WormBaseParasite"/>
        </authorList>
    </citation>
    <scope>IDENTIFICATION</scope>
</reference>
<proteinExistence type="predicted"/>
<gene>
    <name evidence="2" type="ORF">ECPE_LOCUS2580</name>
</gene>
<dbReference type="OrthoDB" id="6220420at2759"/>
<dbReference type="WBParaSite" id="ECPE_0000258201-mRNA-1">
    <property type="protein sequence ID" value="ECPE_0000258201-mRNA-1"/>
    <property type="gene ID" value="ECPE_0000258201"/>
</dbReference>
<dbReference type="EMBL" id="UZAN01039711">
    <property type="protein sequence ID" value="VDP66863.1"/>
    <property type="molecule type" value="Genomic_DNA"/>
</dbReference>
<keyword evidence="3" id="KW-1185">Reference proteome</keyword>
<protein>
    <submittedName>
        <fullName evidence="4">Dickkopf_N domain-containing protein</fullName>
    </submittedName>
</protein>
<reference evidence="2 3" key="2">
    <citation type="submission" date="2018-11" db="EMBL/GenBank/DDBJ databases">
        <authorList>
            <consortium name="Pathogen Informatics"/>
        </authorList>
    </citation>
    <scope>NUCLEOTIDE SEQUENCE [LARGE SCALE GENOMIC DNA]</scope>
    <source>
        <strain evidence="2 3">Egypt</strain>
    </source>
</reference>
<evidence type="ECO:0000313" key="3">
    <source>
        <dbReference type="Proteomes" id="UP000272942"/>
    </source>
</evidence>
<feature type="chain" id="PRO_5043137899" evidence="1">
    <location>
        <begin position="20"/>
        <end position="139"/>
    </location>
</feature>
<evidence type="ECO:0000313" key="4">
    <source>
        <dbReference type="WBParaSite" id="ECPE_0000258201-mRNA-1"/>
    </source>
</evidence>
<dbReference type="Proteomes" id="UP000272942">
    <property type="component" value="Unassembled WGS sequence"/>
</dbReference>